<evidence type="ECO:0000256" key="5">
    <source>
        <dbReference type="ARBA" id="ARBA00023242"/>
    </source>
</evidence>
<evidence type="ECO:0000256" key="1">
    <source>
        <dbReference type="ARBA" id="ARBA00004123"/>
    </source>
</evidence>
<dbReference type="AlphaFoldDB" id="A0A4C2A643"/>
<dbReference type="GO" id="GO:0005737">
    <property type="term" value="C:cytoplasm"/>
    <property type="evidence" value="ECO:0007669"/>
    <property type="project" value="TreeGrafter"/>
</dbReference>
<feature type="compositionally biased region" description="Acidic residues" evidence="7">
    <location>
        <begin position="1"/>
        <end position="37"/>
    </location>
</feature>
<dbReference type="GO" id="GO:0007094">
    <property type="term" value="P:mitotic spindle assembly checkpoint signaling"/>
    <property type="evidence" value="ECO:0007669"/>
    <property type="project" value="TreeGrafter"/>
</dbReference>
<feature type="domain" description="HORMA" evidence="8">
    <location>
        <begin position="14"/>
        <end position="203"/>
    </location>
</feature>
<dbReference type="EMBL" id="BGZK01002747">
    <property type="protein sequence ID" value="GBP96166.1"/>
    <property type="molecule type" value="Genomic_DNA"/>
</dbReference>
<evidence type="ECO:0000256" key="3">
    <source>
        <dbReference type="ARBA" id="ARBA00022618"/>
    </source>
</evidence>
<evidence type="ECO:0000313" key="9">
    <source>
        <dbReference type="EMBL" id="GBP96166.1"/>
    </source>
</evidence>
<dbReference type="PROSITE" id="PS50815">
    <property type="entry name" value="HORMA"/>
    <property type="match status" value="1"/>
</dbReference>
<keyword evidence="3" id="KW-0132">Cell division</keyword>
<dbReference type="Pfam" id="PF02301">
    <property type="entry name" value="HORMA"/>
    <property type="match status" value="1"/>
</dbReference>
<dbReference type="STRING" id="151549.A0A4C2A643"/>
<dbReference type="PANTHER" id="PTHR11842:SF11">
    <property type="entry name" value="MITOTIC SPINDLE ASSEMBLY CHECKPOINT PROTEIN MAD2A"/>
    <property type="match status" value="1"/>
</dbReference>
<evidence type="ECO:0000256" key="4">
    <source>
        <dbReference type="ARBA" id="ARBA00022776"/>
    </source>
</evidence>
<comment type="subcellular location">
    <subcellularLocation>
        <location evidence="1">Nucleus</location>
    </subcellularLocation>
</comment>
<feature type="region of interest" description="Disordered" evidence="7">
    <location>
        <begin position="1"/>
        <end position="56"/>
    </location>
</feature>
<keyword evidence="4" id="KW-0498">Mitosis</keyword>
<dbReference type="GO" id="GO:0000776">
    <property type="term" value="C:kinetochore"/>
    <property type="evidence" value="ECO:0007669"/>
    <property type="project" value="TreeGrafter"/>
</dbReference>
<sequence length="273" mass="30649">MDEGANNDDDDPLENFDDGEVDNGGLDDDEIINENEEGPTINYGDYEDYHDETQEDVKPDIKELESKLKNSQNTEEWLAKNMINKISMVITNAHTKEVLECWDFKMNAELGDGDITDANKLTSSKELKRIQNEIRDVMRQISATVTYLPLLDCICTFDVMIHTLQTCDVPESWDETGPAFIQNAQAVQLRSFSTGLHKERMGSNGGWSSFCLRRLWLERFESVGGVSEGIESVVSDGEFLWVGALVNGGIGGISIEFRLVVLLILMLEEVVVK</sequence>
<comment type="caution">
    <text evidence="9">The sequence shown here is derived from an EMBL/GenBank/DDBJ whole genome shotgun (WGS) entry which is preliminary data.</text>
</comment>
<keyword evidence="5" id="KW-0539">Nucleus</keyword>
<dbReference type="InterPro" id="IPR036570">
    <property type="entry name" value="HORMA_dom_sf"/>
</dbReference>
<name>A0A4C2A643_EUMVA</name>
<keyword evidence="6" id="KW-0131">Cell cycle</keyword>
<keyword evidence="10" id="KW-1185">Reference proteome</keyword>
<dbReference type="OrthoDB" id="1806at2759"/>
<evidence type="ECO:0000256" key="7">
    <source>
        <dbReference type="SAM" id="MobiDB-lite"/>
    </source>
</evidence>
<protein>
    <submittedName>
        <fullName evidence="9">Mitotic spindle assembly checkpoint protein MAD2A</fullName>
    </submittedName>
</protein>
<dbReference type="PANTHER" id="PTHR11842">
    <property type="entry name" value="MITOTIC SPINDLE ASSEMBLY CHECKPOINT PROTEIN MAD2"/>
    <property type="match status" value="1"/>
</dbReference>
<proteinExistence type="inferred from homology"/>
<evidence type="ECO:0000256" key="6">
    <source>
        <dbReference type="ARBA" id="ARBA00023306"/>
    </source>
</evidence>
<dbReference type="GO" id="GO:0051301">
    <property type="term" value="P:cell division"/>
    <property type="evidence" value="ECO:0007669"/>
    <property type="project" value="UniProtKB-KW"/>
</dbReference>
<dbReference type="Proteomes" id="UP000299102">
    <property type="component" value="Unassembled WGS sequence"/>
</dbReference>
<organism evidence="9 10">
    <name type="scientific">Eumeta variegata</name>
    <name type="common">Bagworm moth</name>
    <name type="synonym">Eumeta japonica</name>
    <dbReference type="NCBI Taxonomy" id="151549"/>
    <lineage>
        <taxon>Eukaryota</taxon>
        <taxon>Metazoa</taxon>
        <taxon>Ecdysozoa</taxon>
        <taxon>Arthropoda</taxon>
        <taxon>Hexapoda</taxon>
        <taxon>Insecta</taxon>
        <taxon>Pterygota</taxon>
        <taxon>Neoptera</taxon>
        <taxon>Endopterygota</taxon>
        <taxon>Lepidoptera</taxon>
        <taxon>Glossata</taxon>
        <taxon>Ditrysia</taxon>
        <taxon>Tineoidea</taxon>
        <taxon>Psychidae</taxon>
        <taxon>Oiketicinae</taxon>
        <taxon>Eumeta</taxon>
    </lineage>
</organism>
<dbReference type="InterPro" id="IPR003511">
    <property type="entry name" value="HORMA_dom"/>
</dbReference>
<reference evidence="9 10" key="1">
    <citation type="journal article" date="2019" name="Commun. Biol.">
        <title>The bagworm genome reveals a unique fibroin gene that provides high tensile strength.</title>
        <authorList>
            <person name="Kono N."/>
            <person name="Nakamura H."/>
            <person name="Ohtoshi R."/>
            <person name="Tomita M."/>
            <person name="Numata K."/>
            <person name="Arakawa K."/>
        </authorList>
    </citation>
    <scope>NUCLEOTIDE SEQUENCE [LARGE SCALE GENOMIC DNA]</scope>
</reference>
<dbReference type="InterPro" id="IPR045091">
    <property type="entry name" value="Mad2-like"/>
</dbReference>
<dbReference type="GO" id="GO:0005654">
    <property type="term" value="C:nucleoplasm"/>
    <property type="evidence" value="ECO:0007669"/>
    <property type="project" value="TreeGrafter"/>
</dbReference>
<evidence type="ECO:0000259" key="8">
    <source>
        <dbReference type="PROSITE" id="PS50815"/>
    </source>
</evidence>
<evidence type="ECO:0000313" key="10">
    <source>
        <dbReference type="Proteomes" id="UP000299102"/>
    </source>
</evidence>
<dbReference type="Gene3D" id="3.30.900.10">
    <property type="entry name" value="HORMA domain"/>
    <property type="match status" value="1"/>
</dbReference>
<dbReference type="SUPFAM" id="SSF56019">
    <property type="entry name" value="The spindle assembly checkpoint protein mad2"/>
    <property type="match status" value="1"/>
</dbReference>
<comment type="similarity">
    <text evidence="2">Belongs to the MAD2 family.</text>
</comment>
<accession>A0A4C2A643</accession>
<evidence type="ECO:0000256" key="2">
    <source>
        <dbReference type="ARBA" id="ARBA00010348"/>
    </source>
</evidence>
<gene>
    <name evidence="9" type="primary">MAD2L1</name>
    <name evidence="9" type="ORF">EVAR_66567_1</name>
</gene>